<evidence type="ECO:0000256" key="1">
    <source>
        <dbReference type="SAM" id="MobiDB-lite"/>
    </source>
</evidence>
<evidence type="ECO:0000313" key="2">
    <source>
        <dbReference type="EMBL" id="GIE21373.1"/>
    </source>
</evidence>
<dbReference type="EMBL" id="BOMN01000057">
    <property type="protein sequence ID" value="GIE21373.1"/>
    <property type="molecule type" value="Genomic_DNA"/>
</dbReference>
<keyword evidence="3" id="KW-1185">Reference proteome</keyword>
<evidence type="ECO:0000313" key="3">
    <source>
        <dbReference type="Proteomes" id="UP000603200"/>
    </source>
</evidence>
<sequence>MQVTFDEGRLEQDPRLADKRHQLPQILAEHRARTAPLRAFYQLRTLKESAPPMQLAHRIRDHLDLSGA</sequence>
<accession>A0ABQ3ZS24</accession>
<name>A0ABQ3ZS24_9ACTN</name>
<proteinExistence type="predicted"/>
<comment type="caution">
    <text evidence="2">The sequence shown here is derived from an EMBL/GenBank/DDBJ whole genome shotgun (WGS) entry which is preliminary data.</text>
</comment>
<reference evidence="2 3" key="1">
    <citation type="submission" date="2021-01" db="EMBL/GenBank/DDBJ databases">
        <title>Whole genome shotgun sequence of Actinoplanes humidus NBRC 14915.</title>
        <authorList>
            <person name="Komaki H."/>
            <person name="Tamura T."/>
        </authorList>
    </citation>
    <scope>NUCLEOTIDE SEQUENCE [LARGE SCALE GENOMIC DNA]</scope>
    <source>
        <strain evidence="2 3">NBRC 14915</strain>
    </source>
</reference>
<dbReference type="Proteomes" id="UP000603200">
    <property type="component" value="Unassembled WGS sequence"/>
</dbReference>
<gene>
    <name evidence="2" type="ORF">Ahu01nite_044750</name>
</gene>
<feature type="region of interest" description="Disordered" evidence="1">
    <location>
        <begin position="1"/>
        <end position="21"/>
    </location>
</feature>
<protein>
    <submittedName>
        <fullName evidence="2">Uncharacterized protein</fullName>
    </submittedName>
</protein>
<organism evidence="2 3">
    <name type="scientific">Winogradskya humida</name>
    <dbReference type="NCBI Taxonomy" id="113566"/>
    <lineage>
        <taxon>Bacteria</taxon>
        <taxon>Bacillati</taxon>
        <taxon>Actinomycetota</taxon>
        <taxon>Actinomycetes</taxon>
        <taxon>Micromonosporales</taxon>
        <taxon>Micromonosporaceae</taxon>
        <taxon>Winogradskya</taxon>
    </lineage>
</organism>